<dbReference type="Pfam" id="PF07610">
    <property type="entry name" value="DUF1573"/>
    <property type="match status" value="1"/>
</dbReference>
<evidence type="ECO:0008006" key="4">
    <source>
        <dbReference type="Google" id="ProtNLM"/>
    </source>
</evidence>
<dbReference type="PANTHER" id="PTHR37833:SF1">
    <property type="entry name" value="SIGNAL PEPTIDE PROTEIN"/>
    <property type="match status" value="1"/>
</dbReference>
<evidence type="ECO:0000256" key="1">
    <source>
        <dbReference type="SAM" id="SignalP"/>
    </source>
</evidence>
<gene>
    <name evidence="2" type="ORF">K239x_33570</name>
</gene>
<dbReference type="Proteomes" id="UP000319817">
    <property type="component" value="Chromosome"/>
</dbReference>
<sequence length="331" mass="35870" precursor="true">MVRPIQTLLSVCCFALALTSTAAAVDWRDVAFPVKSHDFGTRAVAAKTEFLFPVVNTFGSDIHIKEVRASCGCTTPIIKNHYIQPNSTGYILARFNTGSFTGKKGATLTVVIDKPFFSEVRLEVKGYIRSDMVFHPGAVDFGSVDQGTTATKTSQILYAGRSDWKVESVRSNKPWLIPTVKQTLRGEGKVNYELSITIREDAPMGFFQDEVVVTTNDSSMPNVPLPVTGNIDSALVISPQSLALGSLKPGESMTKQLVVRGREPFTIDTIQADGWNIEFAKSDVARTTHLVSATFTPTDAAGPQKLPVKIKTGGKLSVSANALLTANVRDR</sequence>
<feature type="signal peptide" evidence="1">
    <location>
        <begin position="1"/>
        <end position="24"/>
    </location>
</feature>
<dbReference type="RefSeq" id="WP_145419206.1">
    <property type="nucleotide sequence ID" value="NZ_CP036526.1"/>
</dbReference>
<dbReference type="InterPro" id="IPR013783">
    <property type="entry name" value="Ig-like_fold"/>
</dbReference>
<protein>
    <recommendedName>
        <fullName evidence="4">DUF1573 domain-containing protein</fullName>
    </recommendedName>
</protein>
<evidence type="ECO:0000313" key="3">
    <source>
        <dbReference type="Proteomes" id="UP000319817"/>
    </source>
</evidence>
<dbReference type="EMBL" id="CP036526">
    <property type="protein sequence ID" value="QDT11362.1"/>
    <property type="molecule type" value="Genomic_DNA"/>
</dbReference>
<keyword evidence="1" id="KW-0732">Signal</keyword>
<dbReference type="PANTHER" id="PTHR37833">
    <property type="entry name" value="LIPOPROTEIN-RELATED"/>
    <property type="match status" value="1"/>
</dbReference>
<keyword evidence="3" id="KW-1185">Reference proteome</keyword>
<proteinExistence type="predicted"/>
<dbReference type="Gene3D" id="2.60.40.10">
    <property type="entry name" value="Immunoglobulins"/>
    <property type="match status" value="2"/>
</dbReference>
<accession>A0A517NW61</accession>
<evidence type="ECO:0000313" key="2">
    <source>
        <dbReference type="EMBL" id="QDT11362.1"/>
    </source>
</evidence>
<reference evidence="2 3" key="1">
    <citation type="submission" date="2019-02" db="EMBL/GenBank/DDBJ databases">
        <title>Deep-cultivation of Planctomycetes and their phenomic and genomic characterization uncovers novel biology.</title>
        <authorList>
            <person name="Wiegand S."/>
            <person name="Jogler M."/>
            <person name="Boedeker C."/>
            <person name="Pinto D."/>
            <person name="Vollmers J."/>
            <person name="Rivas-Marin E."/>
            <person name="Kohn T."/>
            <person name="Peeters S.H."/>
            <person name="Heuer A."/>
            <person name="Rast P."/>
            <person name="Oberbeckmann S."/>
            <person name="Bunk B."/>
            <person name="Jeske O."/>
            <person name="Meyerdierks A."/>
            <person name="Storesund J.E."/>
            <person name="Kallscheuer N."/>
            <person name="Luecker S."/>
            <person name="Lage O.M."/>
            <person name="Pohl T."/>
            <person name="Merkel B.J."/>
            <person name="Hornburger P."/>
            <person name="Mueller R.-W."/>
            <person name="Bruemmer F."/>
            <person name="Labrenz M."/>
            <person name="Spormann A.M."/>
            <person name="Op den Camp H."/>
            <person name="Overmann J."/>
            <person name="Amann R."/>
            <person name="Jetten M.S.M."/>
            <person name="Mascher T."/>
            <person name="Medema M.H."/>
            <person name="Devos D.P."/>
            <person name="Kaster A.-K."/>
            <person name="Ovreas L."/>
            <person name="Rohde M."/>
            <person name="Galperin M.Y."/>
            <person name="Jogler C."/>
        </authorList>
    </citation>
    <scope>NUCLEOTIDE SEQUENCE [LARGE SCALE GENOMIC DNA]</scope>
    <source>
        <strain evidence="2 3">K23_9</strain>
    </source>
</reference>
<organism evidence="2 3">
    <name type="scientific">Stieleria marina</name>
    <dbReference type="NCBI Taxonomy" id="1930275"/>
    <lineage>
        <taxon>Bacteria</taxon>
        <taxon>Pseudomonadati</taxon>
        <taxon>Planctomycetota</taxon>
        <taxon>Planctomycetia</taxon>
        <taxon>Pirellulales</taxon>
        <taxon>Pirellulaceae</taxon>
        <taxon>Stieleria</taxon>
    </lineage>
</organism>
<name>A0A517NW61_9BACT</name>
<dbReference type="OrthoDB" id="273711at2"/>
<dbReference type="InterPro" id="IPR011467">
    <property type="entry name" value="DUF1573"/>
</dbReference>
<feature type="chain" id="PRO_5021745536" description="DUF1573 domain-containing protein" evidence="1">
    <location>
        <begin position="25"/>
        <end position="331"/>
    </location>
</feature>
<dbReference type="AlphaFoldDB" id="A0A517NW61"/>